<dbReference type="RefSeq" id="WP_377284958.1">
    <property type="nucleotide sequence ID" value="NZ_JBHSBM010000005.1"/>
</dbReference>
<feature type="chain" id="PRO_5046870827" evidence="1">
    <location>
        <begin position="22"/>
        <end position="204"/>
    </location>
</feature>
<gene>
    <name evidence="2" type="ORF">ACFOWE_01770</name>
</gene>
<accession>A0ABV8HYJ3</accession>
<evidence type="ECO:0000313" key="2">
    <source>
        <dbReference type="EMBL" id="MFC4057003.1"/>
    </source>
</evidence>
<comment type="caution">
    <text evidence="2">The sequence shown here is derived from an EMBL/GenBank/DDBJ whole genome shotgun (WGS) entry which is preliminary data.</text>
</comment>
<dbReference type="PROSITE" id="PS51257">
    <property type="entry name" value="PROKAR_LIPOPROTEIN"/>
    <property type="match status" value="1"/>
</dbReference>
<dbReference type="Proteomes" id="UP001595850">
    <property type="component" value="Unassembled WGS sequence"/>
</dbReference>
<organism evidence="2 3">
    <name type="scientific">Planomonospora corallina</name>
    <dbReference type="NCBI Taxonomy" id="1806052"/>
    <lineage>
        <taxon>Bacteria</taxon>
        <taxon>Bacillati</taxon>
        <taxon>Actinomycetota</taxon>
        <taxon>Actinomycetes</taxon>
        <taxon>Streptosporangiales</taxon>
        <taxon>Streptosporangiaceae</taxon>
        <taxon>Planomonospora</taxon>
    </lineage>
</organism>
<feature type="signal peptide" evidence="1">
    <location>
        <begin position="1"/>
        <end position="21"/>
    </location>
</feature>
<sequence length="204" mass="21270">MIIRRLAMPLLTVALVTISSGCGTTTHPVAGDGPLPSPVEEVQGRWWTWASSEPEKTNPVADPTGRFCDRNQPDDVWFLAGTFGGTVTRTCAVPAGRPIVVPLVNLVGDRVSCASFMASAEGSAVLDGNAVTPERLESDGVSVTGVEGNPLTGTSGSQDYHACGLWVRLPPLAPGEHTLVLRGASEDFTTGVDYTLAVTAAPRA</sequence>
<name>A0ABV8HYJ3_9ACTN</name>
<evidence type="ECO:0000313" key="3">
    <source>
        <dbReference type="Proteomes" id="UP001595850"/>
    </source>
</evidence>
<keyword evidence="3" id="KW-1185">Reference proteome</keyword>
<reference evidence="3" key="1">
    <citation type="journal article" date="2019" name="Int. J. Syst. Evol. Microbiol.">
        <title>The Global Catalogue of Microorganisms (GCM) 10K type strain sequencing project: providing services to taxonomists for standard genome sequencing and annotation.</title>
        <authorList>
            <consortium name="The Broad Institute Genomics Platform"/>
            <consortium name="The Broad Institute Genome Sequencing Center for Infectious Disease"/>
            <person name="Wu L."/>
            <person name="Ma J."/>
        </authorList>
    </citation>
    <scope>NUCLEOTIDE SEQUENCE [LARGE SCALE GENOMIC DNA]</scope>
    <source>
        <strain evidence="3">TBRC 4489</strain>
    </source>
</reference>
<evidence type="ECO:0000256" key="1">
    <source>
        <dbReference type="SAM" id="SignalP"/>
    </source>
</evidence>
<keyword evidence="1" id="KW-0732">Signal</keyword>
<proteinExistence type="predicted"/>
<dbReference type="EMBL" id="JBHSBM010000005">
    <property type="protein sequence ID" value="MFC4057003.1"/>
    <property type="molecule type" value="Genomic_DNA"/>
</dbReference>
<protein>
    <submittedName>
        <fullName evidence="2">Signal protein</fullName>
    </submittedName>
</protein>